<sequence length="942" mass="100273">MNALFRKLLLWQKLAILGVLALVAALVPLTQVVRQLNANIAVAVAEDQGLDAVEEADQVLNALQQHRALAQRQLAGDASAAGARATAAQDVDKAIAKTKSMLTDAMFKKAPADFQEVSAGFAALKAAVDGQSMSAADSFVAHTKLIDQYLFAVETIADESGLSLDPVSESYYLMTTVVDYLPRLAEFVSEVRAKNQALLSQAGSSKEISGFDKAHLQSLVTSAEFYRRRALAQIDKVGGTAPEAAKALAASAQKAEAAASVYLKQVQTEIIGASGKPSVSADALNALGTACAQAQDGLHEAAVKSLQEMLHDRIHAETVYRNTLVGGMVALLLLAGGLSYLIVRSITVPLARAVGAADAVAQGDLGSDVSDDGRDEQGRLLRALAQMQRNLKERNERDAQVMMENARVLQALDRSSANIMLADTAYNIIYCNATMKRLLVDAEKAMRTRLPRFEAAQVIGSNIDQFHPNPGHARGMLDKLTGTHRAQIVADGRTFELSIAPVTNEGQRTGTIVEWTERTQELAQLERERSMAQAGQRLQQALDAASSNMMVADAGGHIMFMNKTLKAMLERNEAEIRKALPQFDARNLIGQHFDRFHRNPSHQRSLIDNLRAAHAAEIKVAGAVFRLTANPIFDAEGKRLGTVVEWLDRTAEVAAEQEVGGIVEGAMRGDFSQRIGLEGKDAFFRMIGEKFNGLLDTVSGTIREVSAAAAQLSSASNQVSQTSQSLSHSASQQAASVEQTTASLQEMAASVKQNAENATVTDRMATQAAQQAMEGGQAVGMTADAMKSIATKIGIIDDIAYQTNLLALNAAIEAARAGEHGKGFAVVAAEVRKLAERSQVAAQEIGALASTSVGLAEKAGHLLAEMVPSIQKTSELVQEIAAASGEQSQGVSQITAAMGHVSGTTQQTASASEQLSATAEELSAQAEQLQELMGYFQIADDH</sequence>
<dbReference type="OrthoDB" id="9763018at2"/>
<dbReference type="GO" id="GO:0005886">
    <property type="term" value="C:plasma membrane"/>
    <property type="evidence" value="ECO:0007669"/>
    <property type="project" value="TreeGrafter"/>
</dbReference>
<evidence type="ECO:0000259" key="7">
    <source>
        <dbReference type="PROSITE" id="PS50112"/>
    </source>
</evidence>
<keyword evidence="5" id="KW-0472">Membrane</keyword>
<dbReference type="Gene3D" id="3.30.450.20">
    <property type="entry name" value="PAS domain"/>
    <property type="match status" value="2"/>
</dbReference>
<keyword evidence="5" id="KW-1133">Transmembrane helix</keyword>
<dbReference type="PANTHER" id="PTHR43531">
    <property type="entry name" value="PROTEIN ICFG"/>
    <property type="match status" value="1"/>
</dbReference>
<dbReference type="GO" id="GO:0004888">
    <property type="term" value="F:transmembrane signaling receptor activity"/>
    <property type="evidence" value="ECO:0007669"/>
    <property type="project" value="InterPro"/>
</dbReference>
<evidence type="ECO:0000256" key="5">
    <source>
        <dbReference type="SAM" id="Phobius"/>
    </source>
</evidence>
<keyword evidence="2" id="KW-0145">Chemotaxis</keyword>
<dbReference type="Gene3D" id="6.10.340.10">
    <property type="match status" value="1"/>
</dbReference>
<dbReference type="GO" id="GO:0007165">
    <property type="term" value="P:signal transduction"/>
    <property type="evidence" value="ECO:0007669"/>
    <property type="project" value="UniProtKB-KW"/>
</dbReference>
<keyword evidence="4" id="KW-0807">Transducer</keyword>
<feature type="domain" description="HAMP" evidence="8">
    <location>
        <begin position="344"/>
        <end position="396"/>
    </location>
</feature>
<dbReference type="SUPFAM" id="SSF55785">
    <property type="entry name" value="PYP-like sensor domain (PAS domain)"/>
    <property type="match status" value="1"/>
</dbReference>
<dbReference type="Pfam" id="PF13188">
    <property type="entry name" value="PAS_8"/>
    <property type="match status" value="1"/>
</dbReference>
<dbReference type="CDD" id="cd06225">
    <property type="entry name" value="HAMP"/>
    <property type="match status" value="1"/>
</dbReference>
<dbReference type="PANTHER" id="PTHR43531:SF11">
    <property type="entry name" value="METHYL-ACCEPTING CHEMOTAXIS PROTEIN 3"/>
    <property type="match status" value="1"/>
</dbReference>
<feature type="domain" description="PAS" evidence="7">
    <location>
        <begin position="534"/>
        <end position="576"/>
    </location>
</feature>
<dbReference type="InterPro" id="IPR004089">
    <property type="entry name" value="MCPsignal_dom"/>
</dbReference>
<comment type="caution">
    <text evidence="9">The sequence shown here is derived from an EMBL/GenBank/DDBJ whole genome shotgun (WGS) entry which is preliminary data.</text>
</comment>
<evidence type="ECO:0000256" key="3">
    <source>
        <dbReference type="ARBA" id="ARBA00029447"/>
    </source>
</evidence>
<feature type="transmembrane region" description="Helical" evidence="5">
    <location>
        <begin position="324"/>
        <end position="343"/>
    </location>
</feature>
<dbReference type="PROSITE" id="PS50112">
    <property type="entry name" value="PAS"/>
    <property type="match status" value="1"/>
</dbReference>
<dbReference type="Gene3D" id="1.10.287.950">
    <property type="entry name" value="Methyl-accepting chemotaxis protein"/>
    <property type="match status" value="1"/>
</dbReference>
<organism evidence="9 10">
    <name type="scientific">Inhella crocodyli</name>
    <dbReference type="NCBI Taxonomy" id="2499851"/>
    <lineage>
        <taxon>Bacteria</taxon>
        <taxon>Pseudomonadati</taxon>
        <taxon>Pseudomonadota</taxon>
        <taxon>Betaproteobacteria</taxon>
        <taxon>Burkholderiales</taxon>
        <taxon>Sphaerotilaceae</taxon>
        <taxon>Inhella</taxon>
    </lineage>
</organism>
<dbReference type="InterPro" id="IPR035965">
    <property type="entry name" value="PAS-like_dom_sf"/>
</dbReference>
<protein>
    <submittedName>
        <fullName evidence="9">Methyl-accepting chemotaxis protein</fullName>
    </submittedName>
</protein>
<evidence type="ECO:0000256" key="1">
    <source>
        <dbReference type="ARBA" id="ARBA00004370"/>
    </source>
</evidence>
<keyword evidence="5" id="KW-0812">Transmembrane</keyword>
<dbReference type="SUPFAM" id="SSF158472">
    <property type="entry name" value="HAMP domain-like"/>
    <property type="match status" value="1"/>
</dbReference>
<feature type="domain" description="Methyl-accepting transducer" evidence="6">
    <location>
        <begin position="708"/>
        <end position="923"/>
    </location>
</feature>
<name>A0A3S2V3Y9_9BURK</name>
<evidence type="ECO:0000259" key="6">
    <source>
        <dbReference type="PROSITE" id="PS50111"/>
    </source>
</evidence>
<dbReference type="PROSITE" id="PS50111">
    <property type="entry name" value="CHEMOTAXIS_TRANSDUC_2"/>
    <property type="match status" value="1"/>
</dbReference>
<dbReference type="SMART" id="SM00283">
    <property type="entry name" value="MA"/>
    <property type="match status" value="1"/>
</dbReference>
<dbReference type="SMART" id="SM00304">
    <property type="entry name" value="HAMP"/>
    <property type="match status" value="2"/>
</dbReference>
<dbReference type="Pfam" id="PF00015">
    <property type="entry name" value="MCPsignal"/>
    <property type="match status" value="1"/>
</dbReference>
<comment type="subcellular location">
    <subcellularLocation>
        <location evidence="1">Membrane</location>
    </subcellularLocation>
</comment>
<evidence type="ECO:0000256" key="4">
    <source>
        <dbReference type="PROSITE-ProRule" id="PRU00284"/>
    </source>
</evidence>
<evidence type="ECO:0000313" key="10">
    <source>
        <dbReference type="Proteomes" id="UP000288587"/>
    </source>
</evidence>
<dbReference type="EMBL" id="SACM01000001">
    <property type="protein sequence ID" value="RVT87686.1"/>
    <property type="molecule type" value="Genomic_DNA"/>
</dbReference>
<accession>A0A3S2V3Y9</accession>
<dbReference type="FunFam" id="1.10.287.950:FF:000001">
    <property type="entry name" value="Methyl-accepting chemotaxis sensory transducer"/>
    <property type="match status" value="1"/>
</dbReference>
<evidence type="ECO:0000256" key="2">
    <source>
        <dbReference type="ARBA" id="ARBA00022500"/>
    </source>
</evidence>
<dbReference type="InterPro" id="IPR000014">
    <property type="entry name" value="PAS"/>
</dbReference>
<reference evidence="9 10" key="1">
    <citation type="submission" date="2019-01" db="EMBL/GenBank/DDBJ databases">
        <authorList>
            <person name="Chen W.-M."/>
        </authorList>
    </citation>
    <scope>NUCLEOTIDE SEQUENCE [LARGE SCALE GENOMIC DNA]</scope>
    <source>
        <strain evidence="9 10">CCP-18</strain>
    </source>
</reference>
<dbReference type="PRINTS" id="PR00260">
    <property type="entry name" value="CHEMTRNSDUCR"/>
</dbReference>
<dbReference type="PROSITE" id="PS50885">
    <property type="entry name" value="HAMP"/>
    <property type="match status" value="1"/>
</dbReference>
<evidence type="ECO:0000259" key="8">
    <source>
        <dbReference type="PROSITE" id="PS50885"/>
    </source>
</evidence>
<evidence type="ECO:0000313" key="9">
    <source>
        <dbReference type="EMBL" id="RVT87686.1"/>
    </source>
</evidence>
<keyword evidence="10" id="KW-1185">Reference proteome</keyword>
<dbReference type="AlphaFoldDB" id="A0A3S2V3Y9"/>
<gene>
    <name evidence="9" type="ORF">EOD73_01265</name>
</gene>
<dbReference type="InterPro" id="IPR003660">
    <property type="entry name" value="HAMP_dom"/>
</dbReference>
<dbReference type="Pfam" id="PF00672">
    <property type="entry name" value="HAMP"/>
    <property type="match status" value="1"/>
</dbReference>
<dbReference type="FunFam" id="3.30.450.20:FF:000075">
    <property type="entry name" value="Methyl-accepting chemotaxis protein"/>
    <property type="match status" value="1"/>
</dbReference>
<dbReference type="InterPro" id="IPR004090">
    <property type="entry name" value="Chemotax_Me-accpt_rcpt"/>
</dbReference>
<dbReference type="GO" id="GO:0006935">
    <property type="term" value="P:chemotaxis"/>
    <property type="evidence" value="ECO:0007669"/>
    <property type="project" value="UniProtKB-KW"/>
</dbReference>
<comment type="similarity">
    <text evidence="3">Belongs to the methyl-accepting chemotaxis (MCP) protein family.</text>
</comment>
<dbReference type="Proteomes" id="UP000288587">
    <property type="component" value="Unassembled WGS sequence"/>
</dbReference>
<dbReference type="InterPro" id="IPR051310">
    <property type="entry name" value="MCP_chemotaxis"/>
</dbReference>
<proteinExistence type="inferred from homology"/>
<dbReference type="SUPFAM" id="SSF58104">
    <property type="entry name" value="Methyl-accepting chemotaxis protein (MCP) signaling domain"/>
    <property type="match status" value="1"/>
</dbReference>